<dbReference type="Gene3D" id="3.40.50.2000">
    <property type="entry name" value="Glycogen Phosphorylase B"/>
    <property type="match status" value="1"/>
</dbReference>
<feature type="domain" description="3-deoxy-D-manno-octulosonic-acid transferase N-terminal" evidence="3">
    <location>
        <begin position="32"/>
        <end position="205"/>
    </location>
</feature>
<dbReference type="GO" id="GO:0043842">
    <property type="term" value="F:Kdo transferase activity"/>
    <property type="evidence" value="ECO:0007669"/>
    <property type="project" value="UniProtKB-EC"/>
</dbReference>
<dbReference type="AlphaFoldDB" id="A0A3B0W5C6"/>
<evidence type="ECO:0000256" key="2">
    <source>
        <dbReference type="SAM" id="Phobius"/>
    </source>
</evidence>
<evidence type="ECO:0000313" key="4">
    <source>
        <dbReference type="EMBL" id="VAW51105.1"/>
    </source>
</evidence>
<dbReference type="PANTHER" id="PTHR42755:SF1">
    <property type="entry name" value="3-DEOXY-D-MANNO-OCTULOSONIC ACID TRANSFERASE, MITOCHONDRIAL-RELATED"/>
    <property type="match status" value="1"/>
</dbReference>
<name>A0A3B0W5C6_9ZZZZ</name>
<evidence type="ECO:0000259" key="3">
    <source>
        <dbReference type="Pfam" id="PF04413"/>
    </source>
</evidence>
<proteinExistence type="predicted"/>
<dbReference type="EC" id="2.4.99.12" evidence="4"/>
<keyword evidence="4" id="KW-0328">Glycosyltransferase</keyword>
<feature type="transmembrane region" description="Helical" evidence="2">
    <location>
        <begin position="6"/>
        <end position="24"/>
    </location>
</feature>
<gene>
    <name evidence="4" type="ORF">MNBD_GAMMA05-982</name>
</gene>
<reference evidence="4" key="1">
    <citation type="submission" date="2018-06" db="EMBL/GenBank/DDBJ databases">
        <authorList>
            <person name="Zhirakovskaya E."/>
        </authorList>
    </citation>
    <scope>NUCLEOTIDE SEQUENCE</scope>
</reference>
<dbReference type="InterPro" id="IPR038107">
    <property type="entry name" value="Glycos_transf_N_sf"/>
</dbReference>
<sequence length="410" mass="47251">MLLYRLLTIIFSPIILGHIIWLSIKNKQTRYFWQRLGFNYSQLPKNCLWFHCASVGEVNTLMPLLINIHNKNEKLKFIITTNTITGGEIVKKKKLGYLYHCYLPFDWNHSINRFLTTTKPSVIYIMETEIWPNLFALCANKIDVYLINARLSSKTTSSPQWIKSLLKNSLSNAKFIYTRSEKDTQAYKNLGANNQHIATTGNLKLTAVLDNLQSTNTSTKITEREYVLLASTHNNEEREIYNIWKKLNRKELLIIAPRHPERGQSIQKQLNNINIATRSQNTTITQQTEIYLLDTVGELKNYFSTAKAVIMGGSFVPIGGHNILEPASFHCAIITGIYMENFQEELNLMLETKSIIQVKDYNELSDKLEELLDSKELRTSLTNKTSDLENKASLVLEKYTDIIHTTNYTK</sequence>
<organism evidence="4">
    <name type="scientific">hydrothermal vent metagenome</name>
    <dbReference type="NCBI Taxonomy" id="652676"/>
    <lineage>
        <taxon>unclassified sequences</taxon>
        <taxon>metagenomes</taxon>
        <taxon>ecological metagenomes</taxon>
    </lineage>
</organism>
<keyword evidence="2" id="KW-1133">Transmembrane helix</keyword>
<dbReference type="Pfam" id="PF04413">
    <property type="entry name" value="Glycos_transf_N"/>
    <property type="match status" value="1"/>
</dbReference>
<dbReference type="InterPro" id="IPR039901">
    <property type="entry name" value="Kdotransferase"/>
</dbReference>
<keyword evidence="1 4" id="KW-0808">Transferase</keyword>
<dbReference type="Gene3D" id="3.40.50.11720">
    <property type="entry name" value="3-Deoxy-D-manno-octulosonic-acid transferase, N-terminal domain"/>
    <property type="match status" value="1"/>
</dbReference>
<dbReference type="InterPro" id="IPR007507">
    <property type="entry name" value="Glycos_transf_N"/>
</dbReference>
<dbReference type="SUPFAM" id="SSF53756">
    <property type="entry name" value="UDP-Glycosyltransferase/glycogen phosphorylase"/>
    <property type="match status" value="1"/>
</dbReference>
<dbReference type="EMBL" id="UOFE01000013">
    <property type="protein sequence ID" value="VAW51105.1"/>
    <property type="molecule type" value="Genomic_DNA"/>
</dbReference>
<dbReference type="GO" id="GO:0005886">
    <property type="term" value="C:plasma membrane"/>
    <property type="evidence" value="ECO:0007669"/>
    <property type="project" value="TreeGrafter"/>
</dbReference>
<protein>
    <submittedName>
        <fullName evidence="4">3-deoxy-D-manno-octulosonic acid transferase</fullName>
        <ecNumber evidence="4">2.4.99.12</ecNumber>
    </submittedName>
</protein>
<keyword evidence="2" id="KW-0812">Transmembrane</keyword>
<keyword evidence="2" id="KW-0472">Membrane</keyword>
<accession>A0A3B0W5C6</accession>
<dbReference type="PANTHER" id="PTHR42755">
    <property type="entry name" value="3-DEOXY-MANNO-OCTULOSONATE CYTIDYLYLTRANSFERASE"/>
    <property type="match status" value="1"/>
</dbReference>
<evidence type="ECO:0000256" key="1">
    <source>
        <dbReference type="ARBA" id="ARBA00022679"/>
    </source>
</evidence>
<dbReference type="GO" id="GO:0009245">
    <property type="term" value="P:lipid A biosynthetic process"/>
    <property type="evidence" value="ECO:0007669"/>
    <property type="project" value="TreeGrafter"/>
</dbReference>